<dbReference type="KEGG" id="psl:Psta_2476"/>
<evidence type="ECO:0000256" key="1">
    <source>
        <dbReference type="SAM" id="Phobius"/>
    </source>
</evidence>
<name>D2R4S9_PIRSD</name>
<dbReference type="EMBL" id="CP001848">
    <property type="protein sequence ID" value="ADB17145.1"/>
    <property type="molecule type" value="Genomic_DNA"/>
</dbReference>
<keyword evidence="1" id="KW-1133">Transmembrane helix</keyword>
<organism evidence="2 3">
    <name type="scientific">Pirellula staleyi (strain ATCC 27377 / DSM 6068 / ICPB 4128)</name>
    <name type="common">Pirella staleyi</name>
    <dbReference type="NCBI Taxonomy" id="530564"/>
    <lineage>
        <taxon>Bacteria</taxon>
        <taxon>Pseudomonadati</taxon>
        <taxon>Planctomycetota</taxon>
        <taxon>Planctomycetia</taxon>
        <taxon>Pirellulales</taxon>
        <taxon>Pirellulaceae</taxon>
        <taxon>Pirellula</taxon>
    </lineage>
</organism>
<keyword evidence="1" id="KW-0472">Membrane</keyword>
<dbReference type="HOGENOM" id="CLU_3219944_0_0_0"/>
<dbReference type="Proteomes" id="UP000001887">
    <property type="component" value="Chromosome"/>
</dbReference>
<accession>D2R4S9</accession>
<feature type="transmembrane region" description="Helical" evidence="1">
    <location>
        <begin position="6"/>
        <end position="32"/>
    </location>
</feature>
<keyword evidence="3" id="KW-1185">Reference proteome</keyword>
<evidence type="ECO:0000313" key="3">
    <source>
        <dbReference type="Proteomes" id="UP000001887"/>
    </source>
</evidence>
<protein>
    <submittedName>
        <fullName evidence="2">Uncharacterized protein</fullName>
    </submittedName>
</protein>
<evidence type="ECO:0000313" key="2">
    <source>
        <dbReference type="EMBL" id="ADB17145.1"/>
    </source>
</evidence>
<keyword evidence="1" id="KW-0812">Transmembrane</keyword>
<reference evidence="2 3" key="1">
    <citation type="journal article" date="2009" name="Stand. Genomic Sci.">
        <title>Complete genome sequence of Pirellula staleyi type strain (ATCC 27377).</title>
        <authorList>
            <person name="Clum A."/>
            <person name="Tindall B.J."/>
            <person name="Sikorski J."/>
            <person name="Ivanova N."/>
            <person name="Mavrommatis K."/>
            <person name="Lucas S."/>
            <person name="Glavina del Rio T."/>
            <person name="Nolan M."/>
            <person name="Chen F."/>
            <person name="Tice H."/>
            <person name="Pitluck S."/>
            <person name="Cheng J.F."/>
            <person name="Chertkov O."/>
            <person name="Brettin T."/>
            <person name="Han C."/>
            <person name="Detter J.C."/>
            <person name="Kuske C."/>
            <person name="Bruce D."/>
            <person name="Goodwin L."/>
            <person name="Ovchinikova G."/>
            <person name="Pati A."/>
            <person name="Mikhailova N."/>
            <person name="Chen A."/>
            <person name="Palaniappan K."/>
            <person name="Land M."/>
            <person name="Hauser L."/>
            <person name="Chang Y.J."/>
            <person name="Jeffries C.D."/>
            <person name="Chain P."/>
            <person name="Rohde M."/>
            <person name="Goker M."/>
            <person name="Bristow J."/>
            <person name="Eisen J.A."/>
            <person name="Markowitz V."/>
            <person name="Hugenholtz P."/>
            <person name="Kyrpides N.C."/>
            <person name="Klenk H.P."/>
            <person name="Lapidus A."/>
        </authorList>
    </citation>
    <scope>NUCLEOTIDE SEQUENCE [LARGE SCALE GENOMIC DNA]</scope>
    <source>
        <strain evidence="3">ATCC 27377 / DSM 6068 / ICPB 4128</strain>
    </source>
</reference>
<sequence>MIGIGMIEMIILGLVCMMGLIVPIVIAVVLVAGKSSRDGRDEQK</sequence>
<dbReference type="AlphaFoldDB" id="D2R4S9"/>
<proteinExistence type="predicted"/>
<gene>
    <name evidence="2" type="ordered locus">Psta_2476</name>
</gene>